<dbReference type="CDD" id="cd03216">
    <property type="entry name" value="ABC_Carb_Monos_I"/>
    <property type="match status" value="1"/>
</dbReference>
<keyword evidence="5" id="KW-0547">Nucleotide-binding</keyword>
<dbReference type="RefSeq" id="WP_306039323.1">
    <property type="nucleotide sequence ID" value="NZ_CP132303.1"/>
</dbReference>
<dbReference type="Gene3D" id="3.40.50.300">
    <property type="entry name" value="P-loop containing nucleotide triphosphate hydrolases"/>
    <property type="match status" value="2"/>
</dbReference>
<dbReference type="Pfam" id="PF00005">
    <property type="entry name" value="ABC_tran"/>
    <property type="match status" value="2"/>
</dbReference>
<dbReference type="PANTHER" id="PTHR43790">
    <property type="entry name" value="CARBOHYDRATE TRANSPORT ATP-BINDING PROTEIN MG119-RELATED"/>
    <property type="match status" value="1"/>
</dbReference>
<dbReference type="PANTHER" id="PTHR43790:SF9">
    <property type="entry name" value="GALACTOFURANOSE TRANSPORTER ATP-BINDING PROTEIN YTFR"/>
    <property type="match status" value="1"/>
</dbReference>
<keyword evidence="9" id="KW-0614">Plasmid</keyword>
<keyword evidence="3" id="KW-0762">Sugar transport</keyword>
<keyword evidence="6 9" id="KW-0067">ATP-binding</keyword>
<evidence type="ECO:0000256" key="4">
    <source>
        <dbReference type="ARBA" id="ARBA00022737"/>
    </source>
</evidence>
<dbReference type="InterPro" id="IPR050107">
    <property type="entry name" value="ABC_carbohydrate_import_ATPase"/>
</dbReference>
<evidence type="ECO:0000259" key="8">
    <source>
        <dbReference type="PROSITE" id="PS50893"/>
    </source>
</evidence>
<name>A0AA50H7X5_9HYPH</name>
<organism evidence="9 10">
    <name type="scientific">Shinella sumterensis</name>
    <dbReference type="NCBI Taxonomy" id="1967501"/>
    <lineage>
        <taxon>Bacteria</taxon>
        <taxon>Pseudomonadati</taxon>
        <taxon>Pseudomonadota</taxon>
        <taxon>Alphaproteobacteria</taxon>
        <taxon>Hyphomicrobiales</taxon>
        <taxon>Rhizobiaceae</taxon>
        <taxon>Shinella</taxon>
    </lineage>
</organism>
<dbReference type="PROSITE" id="PS00211">
    <property type="entry name" value="ABC_TRANSPORTER_1"/>
    <property type="match status" value="1"/>
</dbReference>
<geneLocation type="plasmid" evidence="9 10">
    <name>unnamed1</name>
</geneLocation>
<evidence type="ECO:0000256" key="1">
    <source>
        <dbReference type="ARBA" id="ARBA00005417"/>
    </source>
</evidence>
<dbReference type="InterPro" id="IPR027417">
    <property type="entry name" value="P-loop_NTPase"/>
</dbReference>
<feature type="domain" description="ABC transporter" evidence="8">
    <location>
        <begin position="6"/>
        <end position="242"/>
    </location>
</feature>
<dbReference type="PROSITE" id="PS50893">
    <property type="entry name" value="ABC_TRANSPORTER_2"/>
    <property type="match status" value="2"/>
</dbReference>
<accession>A0AA50H7X5</accession>
<gene>
    <name evidence="9" type="ORF">Q9313_17840</name>
</gene>
<dbReference type="Proteomes" id="UP001234585">
    <property type="component" value="Plasmid unnamed1"/>
</dbReference>
<keyword evidence="10" id="KW-1185">Reference proteome</keyword>
<dbReference type="AlphaFoldDB" id="A0AA50H7X5"/>
<keyword evidence="2" id="KW-0813">Transport</keyword>
<feature type="domain" description="ABC transporter" evidence="8">
    <location>
        <begin position="254"/>
        <end position="493"/>
    </location>
</feature>
<keyword evidence="7" id="KW-0472">Membrane</keyword>
<comment type="similarity">
    <text evidence="1">Belongs to the ABC transporter superfamily.</text>
</comment>
<reference evidence="9 10" key="1">
    <citation type="submission" date="2023-08" db="EMBL/GenBank/DDBJ databases">
        <title>Pathogen: clinical or host-associated sample.</title>
        <authorList>
            <person name="Hergert J."/>
            <person name="Casey R."/>
            <person name="Wagner J."/>
            <person name="Young E.L."/>
            <person name="Oakeson K.F."/>
        </authorList>
    </citation>
    <scope>NUCLEOTIDE SEQUENCE [LARGE SCALE GENOMIC DNA]</scope>
    <source>
        <strain evidence="9 10">1760953</strain>
        <plasmid evidence="9 10">unnamed1</plasmid>
    </source>
</reference>
<dbReference type="CDD" id="cd03215">
    <property type="entry name" value="ABC_Carb_Monos_II"/>
    <property type="match status" value="1"/>
</dbReference>
<evidence type="ECO:0000256" key="5">
    <source>
        <dbReference type="ARBA" id="ARBA00022741"/>
    </source>
</evidence>
<dbReference type="SMART" id="SM00382">
    <property type="entry name" value="AAA"/>
    <property type="match status" value="2"/>
</dbReference>
<protein>
    <submittedName>
        <fullName evidence="9">Sugar ABC transporter ATP-binding protein</fullName>
    </submittedName>
</protein>
<evidence type="ECO:0000256" key="6">
    <source>
        <dbReference type="ARBA" id="ARBA00022840"/>
    </source>
</evidence>
<sequence>MTPDVLTIEGLSKRFPPSIIALEEANIAVRKGEVHCLLGANGAGKSTFLKLIAGALSPSAGRIQVDGTPVHFRAPAEAARAGISMIYQELDLVPQLTVAENLFLGHPPSRFGFLDKRSRRARAREALARVGASFTPEDRVGSLSIANQQLTAIARSLTREAKVIIMDEPSAALNETELKSVFRVIRELTAQGVAILYVSHRLGELREIGDRVTVLRGGRTIETFDVEGTPDSALVEAILGRDRGFVERRERPPVTGEVVLKVDRLTAANGLDIRDFELRRGEIAGLTGLNGSGRTSFLKALFGADAHEARMSLYGKPYKAKTPRDAIAAGLGLVPESRKTEGLILDAPIYRNATLPAMQGRFLARHGELKAKTVPVLRQLSTKYGSPEQKVIQLSGGNQQKVVLAKWIIKGARLLLLDEPSRGLDIGAKADLYRLVDELAADGAAVIVASSELEELYAACDTIWVFHEGRNIARFDPATTDQDTILKHQILGDHHHD</sequence>
<evidence type="ECO:0000256" key="7">
    <source>
        <dbReference type="ARBA" id="ARBA00023136"/>
    </source>
</evidence>
<evidence type="ECO:0000313" key="9">
    <source>
        <dbReference type="EMBL" id="WLR99948.1"/>
    </source>
</evidence>
<evidence type="ECO:0000256" key="3">
    <source>
        <dbReference type="ARBA" id="ARBA00022597"/>
    </source>
</evidence>
<dbReference type="SUPFAM" id="SSF52540">
    <property type="entry name" value="P-loop containing nucleoside triphosphate hydrolases"/>
    <property type="match status" value="2"/>
</dbReference>
<dbReference type="InterPro" id="IPR017871">
    <property type="entry name" value="ABC_transporter-like_CS"/>
</dbReference>
<dbReference type="GO" id="GO:0016887">
    <property type="term" value="F:ATP hydrolysis activity"/>
    <property type="evidence" value="ECO:0007669"/>
    <property type="project" value="InterPro"/>
</dbReference>
<proteinExistence type="inferred from homology"/>
<evidence type="ECO:0000313" key="10">
    <source>
        <dbReference type="Proteomes" id="UP001234585"/>
    </source>
</evidence>
<dbReference type="GO" id="GO:0005524">
    <property type="term" value="F:ATP binding"/>
    <property type="evidence" value="ECO:0007669"/>
    <property type="project" value="UniProtKB-KW"/>
</dbReference>
<evidence type="ECO:0000256" key="2">
    <source>
        <dbReference type="ARBA" id="ARBA00022448"/>
    </source>
</evidence>
<keyword evidence="4" id="KW-0677">Repeat</keyword>
<dbReference type="InterPro" id="IPR003593">
    <property type="entry name" value="AAA+_ATPase"/>
</dbReference>
<dbReference type="EMBL" id="CP132303">
    <property type="protein sequence ID" value="WLR99948.1"/>
    <property type="molecule type" value="Genomic_DNA"/>
</dbReference>
<dbReference type="InterPro" id="IPR003439">
    <property type="entry name" value="ABC_transporter-like_ATP-bd"/>
</dbReference>